<dbReference type="RefSeq" id="WP_350411947.1">
    <property type="nucleotide sequence ID" value="NZ_JBEOKT010000006.1"/>
</dbReference>
<evidence type="ECO:0000256" key="5">
    <source>
        <dbReference type="ARBA" id="ARBA00023237"/>
    </source>
</evidence>
<sequence>MLAALPVTFTFRKYSKVLAAIVLLIVSGCAGTKRIPADDALFTGFNVQVEGKNDSSNRQKQMETELAGTVRPKPNFSILGMRPKLAIYNTFYTEKEKGLKHWIQTKLGEPPVLISAVDTGTVSEIMSSRLHNRGYFNNAVLSKTNIKGKKATIDWTAYVSEPYRFRKLEYTLTDSLPVHQDIQQTKAESIIVPGEPYDLEKMTGERVRIDANLKNKGYYYFSPDMLIFSVDTTVGNRQADVLMRLKREVPSASLRPYKIDDVYIFANYNLGDSLSVSDTIDYKGYFYIPNENYVRARHLLRGVFLEQDSLYSRQDHLLTMNRLSALPAYKFVNIDYKPDTTQQNKLDSFIYLTPAFKKTLRIEGRYVSKSNNFAGPGITISFRNRNALKGSELLTVEFTGNFESQVGGRGSGTPPEGQEDTNTNLSSYELGVQTSLTIPRIVSPFELRNLRTEFLPKTRIGLGFNFLNRVQYFQMNSFNAAYAYNWRPKKEFTHDVTPINLQYVQLVKITETFQELLDRNQFLRRSFEDQFIIGSMYQFTFTNQLETNRTHQFFDNFILDGSGNLINGLQSLTGAAEPEDDKPRTLFGKPYSQYVLAQNDFRYYFNFGTESQIATRLLAGIGYAHGNSTVLPYVKQFSIGGPNSIRAFRARSIGPGTYDVSQDADSLVFSYFDQTGEMKLEANVEYRFPLAGFFKGALFLDAGNIWLLRDEVNPDGSIDREGGKFESSQFLSELAVGTGFGLRIDVEFFVMRFDVGIPVRVPSMPDGEKNVLSDLKFGFKGDNSLTLNIAIGYPF</sequence>
<feature type="region of interest" description="Disordered" evidence="6">
    <location>
        <begin position="404"/>
        <end position="423"/>
    </location>
</feature>
<comment type="subcellular location">
    <subcellularLocation>
        <location evidence="1">Membrane</location>
    </subcellularLocation>
</comment>
<organism evidence="8 9">
    <name type="scientific">Pontibacter populi</name>
    <dbReference type="NCBI Taxonomy" id="890055"/>
    <lineage>
        <taxon>Bacteria</taxon>
        <taxon>Pseudomonadati</taxon>
        <taxon>Bacteroidota</taxon>
        <taxon>Cytophagia</taxon>
        <taxon>Cytophagales</taxon>
        <taxon>Hymenobacteraceae</taxon>
        <taxon>Pontibacter</taxon>
    </lineage>
</organism>
<keyword evidence="2" id="KW-0812">Transmembrane</keyword>
<reference evidence="8 9" key="1">
    <citation type="submission" date="2024-06" db="EMBL/GenBank/DDBJ databases">
        <title>Pontibacter populi HYL7-15.</title>
        <authorList>
            <person name="Kim M.K."/>
        </authorList>
    </citation>
    <scope>NUCLEOTIDE SEQUENCE [LARGE SCALE GENOMIC DNA]</scope>
    <source>
        <strain evidence="8 9">HYL7-15</strain>
    </source>
</reference>
<evidence type="ECO:0000256" key="6">
    <source>
        <dbReference type="SAM" id="MobiDB-lite"/>
    </source>
</evidence>
<evidence type="ECO:0000256" key="2">
    <source>
        <dbReference type="ARBA" id="ARBA00022692"/>
    </source>
</evidence>
<dbReference type="PANTHER" id="PTHR12815">
    <property type="entry name" value="SORTING AND ASSEMBLY MACHINERY SAMM50 PROTEIN FAMILY MEMBER"/>
    <property type="match status" value="1"/>
</dbReference>
<evidence type="ECO:0000313" key="9">
    <source>
        <dbReference type="Proteomes" id="UP001476807"/>
    </source>
</evidence>
<proteinExistence type="predicted"/>
<dbReference type="PANTHER" id="PTHR12815:SF47">
    <property type="entry name" value="TRANSLOCATION AND ASSEMBLY MODULE SUBUNIT TAMA"/>
    <property type="match status" value="1"/>
</dbReference>
<comment type="caution">
    <text evidence="8">The sequence shown here is derived from an EMBL/GenBank/DDBJ whole genome shotgun (WGS) entry which is preliminary data.</text>
</comment>
<dbReference type="InterPro" id="IPR000184">
    <property type="entry name" value="Bac_surfAg_D15"/>
</dbReference>
<keyword evidence="5" id="KW-0998">Cell outer membrane</keyword>
<accession>A0ABV1RT39</accession>
<name>A0ABV1RT39_9BACT</name>
<evidence type="ECO:0000259" key="7">
    <source>
        <dbReference type="Pfam" id="PF01103"/>
    </source>
</evidence>
<evidence type="ECO:0000256" key="1">
    <source>
        <dbReference type="ARBA" id="ARBA00004370"/>
    </source>
</evidence>
<evidence type="ECO:0000313" key="8">
    <source>
        <dbReference type="EMBL" id="MER2997545.1"/>
    </source>
</evidence>
<feature type="domain" description="Bacterial surface antigen (D15)" evidence="7">
    <location>
        <begin position="416"/>
        <end position="767"/>
    </location>
</feature>
<dbReference type="Pfam" id="PF01103">
    <property type="entry name" value="Omp85"/>
    <property type="match status" value="1"/>
</dbReference>
<keyword evidence="3" id="KW-0732">Signal</keyword>
<dbReference type="Proteomes" id="UP001476807">
    <property type="component" value="Unassembled WGS sequence"/>
</dbReference>
<evidence type="ECO:0000256" key="3">
    <source>
        <dbReference type="ARBA" id="ARBA00022729"/>
    </source>
</evidence>
<keyword evidence="4" id="KW-0472">Membrane</keyword>
<dbReference type="InterPro" id="IPR039910">
    <property type="entry name" value="D15-like"/>
</dbReference>
<dbReference type="EMBL" id="JBEOKT010000006">
    <property type="protein sequence ID" value="MER2997545.1"/>
    <property type="molecule type" value="Genomic_DNA"/>
</dbReference>
<protein>
    <submittedName>
        <fullName evidence="8">BamA/TamA family outer membrane protein</fullName>
    </submittedName>
</protein>
<keyword evidence="9" id="KW-1185">Reference proteome</keyword>
<gene>
    <name evidence="8" type="ORF">ABS362_08300</name>
</gene>
<dbReference type="Gene3D" id="2.40.160.50">
    <property type="entry name" value="membrane protein fhac: a member of the omp85/tpsb transporter family"/>
    <property type="match status" value="1"/>
</dbReference>
<evidence type="ECO:0000256" key="4">
    <source>
        <dbReference type="ARBA" id="ARBA00023136"/>
    </source>
</evidence>